<evidence type="ECO:0000256" key="2">
    <source>
        <dbReference type="ARBA" id="ARBA00022840"/>
    </source>
</evidence>
<keyword evidence="1" id="KW-0547">Nucleotide-binding</keyword>
<reference evidence="6" key="1">
    <citation type="submission" date="2025-08" db="UniProtKB">
        <authorList>
            <consortium name="RefSeq"/>
        </authorList>
    </citation>
    <scope>IDENTIFICATION</scope>
    <source>
        <strain evidence="6">14028-0561.14</strain>
        <tissue evidence="6">Whole fly</tissue>
    </source>
</reference>
<feature type="domain" description="Protein kinase" evidence="4">
    <location>
        <begin position="134"/>
        <end position="382"/>
    </location>
</feature>
<dbReference type="Pfam" id="PF00069">
    <property type="entry name" value="Pkinase"/>
    <property type="match status" value="1"/>
</dbReference>
<name>A0A6P4IDF2_DROKI</name>
<evidence type="ECO:0000313" key="6">
    <source>
        <dbReference type="RefSeq" id="XP_017026305.1"/>
    </source>
</evidence>
<dbReference type="GO" id="GO:0005524">
    <property type="term" value="F:ATP binding"/>
    <property type="evidence" value="ECO:0007669"/>
    <property type="project" value="UniProtKB-KW"/>
</dbReference>
<dbReference type="SMART" id="SM00220">
    <property type="entry name" value="S_TKc"/>
    <property type="match status" value="1"/>
</dbReference>
<dbReference type="Gene3D" id="2.60.200.20">
    <property type="match status" value="1"/>
</dbReference>
<proteinExistence type="predicted"/>
<sequence length="397" mass="44910">METKNQACRQKIAWARLCCKNITSFEALDLINEEFSVGRAWESSLVLTLRELPERILKVISKVHFIIKRANSDPSCPIYIQDVSQNGTFVNNEKIGRNKEHVLKDGDAISFSQNTDNLLVFVDLRLPVELTKRYNEIRKLGSGACGLVRLVSDTSTGQQFAMKIVKKRVSATARSIDPVLKEVEIMRILSHPCVVRLHDVHDRPEAIYMLLEVVAGGDLCKRIQIKDYLSEEIAKLYFYQICHAVKYIHDCGIIHRDLKLENVLLATNDEETLLKVCDFGLSTFMQINLPDEPPVVAQLVCTPKADIWSLGVLLFCCLSGTWPFSSNEGLTLGDSILSGKFAFNAPQWKNVSQAAKLLITEIFNVDPKKRPSIDYILQCTWLKDAPMQQKAKKLMKL</sequence>
<dbReference type="PROSITE" id="PS50006">
    <property type="entry name" value="FHA_DOMAIN"/>
    <property type="match status" value="1"/>
</dbReference>
<feature type="domain" description="FHA" evidence="3">
    <location>
        <begin position="35"/>
        <end position="95"/>
    </location>
</feature>
<evidence type="ECO:0000259" key="3">
    <source>
        <dbReference type="PROSITE" id="PS50006"/>
    </source>
</evidence>
<dbReference type="InterPro" id="IPR008271">
    <property type="entry name" value="Ser/Thr_kinase_AS"/>
</dbReference>
<dbReference type="FunFam" id="1.10.510.10:FF:000571">
    <property type="entry name" value="Maternal embryonic leucine zipper kinase"/>
    <property type="match status" value="1"/>
</dbReference>
<dbReference type="Pfam" id="PF00498">
    <property type="entry name" value="FHA"/>
    <property type="match status" value="1"/>
</dbReference>
<accession>A0A6P4IDF2</accession>
<dbReference type="Proteomes" id="UP001652661">
    <property type="component" value="Chromosome 3L"/>
</dbReference>
<dbReference type="InterPro" id="IPR008984">
    <property type="entry name" value="SMAD_FHA_dom_sf"/>
</dbReference>
<dbReference type="InterPro" id="IPR000253">
    <property type="entry name" value="FHA_dom"/>
</dbReference>
<dbReference type="PROSITE" id="PS00108">
    <property type="entry name" value="PROTEIN_KINASE_ST"/>
    <property type="match status" value="1"/>
</dbReference>
<dbReference type="SUPFAM" id="SSF56112">
    <property type="entry name" value="Protein kinase-like (PK-like)"/>
    <property type="match status" value="1"/>
</dbReference>
<evidence type="ECO:0000313" key="5">
    <source>
        <dbReference type="Proteomes" id="UP001652661"/>
    </source>
</evidence>
<dbReference type="InterPro" id="IPR000719">
    <property type="entry name" value="Prot_kinase_dom"/>
</dbReference>
<dbReference type="GO" id="GO:0004672">
    <property type="term" value="F:protein kinase activity"/>
    <property type="evidence" value="ECO:0007669"/>
    <property type="project" value="InterPro"/>
</dbReference>
<dbReference type="SUPFAM" id="SSF49879">
    <property type="entry name" value="SMAD/FHA domain"/>
    <property type="match status" value="1"/>
</dbReference>
<dbReference type="RefSeq" id="XP_017026305.1">
    <property type="nucleotide sequence ID" value="XM_017170816.3"/>
</dbReference>
<keyword evidence="5" id="KW-1185">Reference proteome</keyword>
<dbReference type="PROSITE" id="PS50011">
    <property type="entry name" value="PROTEIN_KINASE_DOM"/>
    <property type="match status" value="1"/>
</dbReference>
<dbReference type="SMART" id="SM00240">
    <property type="entry name" value="FHA"/>
    <property type="match status" value="1"/>
</dbReference>
<organism evidence="5 6">
    <name type="scientific">Drosophila kikkawai</name>
    <name type="common">Fruit fly</name>
    <dbReference type="NCBI Taxonomy" id="30033"/>
    <lineage>
        <taxon>Eukaryota</taxon>
        <taxon>Metazoa</taxon>
        <taxon>Ecdysozoa</taxon>
        <taxon>Arthropoda</taxon>
        <taxon>Hexapoda</taxon>
        <taxon>Insecta</taxon>
        <taxon>Pterygota</taxon>
        <taxon>Neoptera</taxon>
        <taxon>Endopterygota</taxon>
        <taxon>Diptera</taxon>
        <taxon>Brachycera</taxon>
        <taxon>Muscomorpha</taxon>
        <taxon>Ephydroidea</taxon>
        <taxon>Drosophilidae</taxon>
        <taxon>Drosophila</taxon>
        <taxon>Sophophora</taxon>
    </lineage>
</organism>
<dbReference type="GeneID" id="108077492"/>
<gene>
    <name evidence="6" type="primary">LOC108077492</name>
</gene>
<dbReference type="PANTHER" id="PTHR24347">
    <property type="entry name" value="SERINE/THREONINE-PROTEIN KINASE"/>
    <property type="match status" value="1"/>
</dbReference>
<dbReference type="OrthoDB" id="346907at2759"/>
<keyword evidence="2" id="KW-0067">ATP-binding</keyword>
<evidence type="ECO:0000259" key="4">
    <source>
        <dbReference type="PROSITE" id="PS50011"/>
    </source>
</evidence>
<protein>
    <submittedName>
        <fullName evidence="6">Ovarian-specific serine/threonine-protein kinase Lok-like</fullName>
    </submittedName>
</protein>
<dbReference type="Gene3D" id="3.30.200.20">
    <property type="entry name" value="Phosphorylase Kinase, domain 1"/>
    <property type="match status" value="1"/>
</dbReference>
<dbReference type="InterPro" id="IPR011009">
    <property type="entry name" value="Kinase-like_dom_sf"/>
</dbReference>
<evidence type="ECO:0000256" key="1">
    <source>
        <dbReference type="ARBA" id="ARBA00022741"/>
    </source>
</evidence>
<dbReference type="AlphaFoldDB" id="A0A6P4IDF2"/>
<dbReference type="Gene3D" id="1.10.510.10">
    <property type="entry name" value="Transferase(Phosphotransferase) domain 1"/>
    <property type="match status" value="1"/>
</dbReference>